<accession>U5Q2A0</accession>
<dbReference type="KEGG" id="mer:MMINT_05550"/>
<protein>
    <submittedName>
        <fullName evidence="1">Uncharacterized protein</fullName>
    </submittedName>
</protein>
<gene>
    <name evidence="1" type="ORF">MMINT_05550</name>
</gene>
<dbReference type="HOGENOM" id="CLU_3130660_0_0_2"/>
<evidence type="ECO:0000313" key="2">
    <source>
        <dbReference type="Proteomes" id="UP000014070"/>
    </source>
</evidence>
<evidence type="ECO:0000313" key="1">
    <source>
        <dbReference type="EMBL" id="AGY50163.1"/>
    </source>
</evidence>
<reference evidence="1 2" key="1">
    <citation type="journal article" date="2013" name="Genome Announc.">
        <title>Genome sequence of 'Candidatus Methanomassiliicoccus intestinalis' Issoire-Mx1, a third thermoplasmatales-related methanogenic archaeon from human feces.</title>
        <authorList>
            <person name="Borrel G."/>
            <person name="Harris H.M."/>
            <person name="Parisot N."/>
            <person name="Gaci N."/>
            <person name="Tottey W."/>
            <person name="Mihajlovski A."/>
            <person name="Deane J."/>
            <person name="Gribaldo S."/>
            <person name="Bardot O."/>
            <person name="Peyretaillade E."/>
            <person name="Peyret P."/>
            <person name="O'Toole P.W."/>
            <person name="Brugere J.F."/>
        </authorList>
    </citation>
    <scope>NUCLEOTIDE SEQUENCE [LARGE SCALE GENOMIC DNA]</scope>
    <source>
        <strain evidence="1 2">Issoire-Mx1</strain>
    </source>
</reference>
<dbReference type="Proteomes" id="UP000014070">
    <property type="component" value="Chromosome"/>
</dbReference>
<dbReference type="InParanoid" id="U5Q2A0"/>
<dbReference type="AlphaFoldDB" id="U5Q2A0"/>
<proteinExistence type="predicted"/>
<dbReference type="EMBL" id="CP005934">
    <property type="protein sequence ID" value="AGY50163.1"/>
    <property type="molecule type" value="Genomic_DNA"/>
</dbReference>
<sequence length="49" mass="5644">MYCPQCNRNLDNDQLESKNKELKEKFGLDSLEKGVCPVCGTKLIDIRKK</sequence>
<keyword evidence="2" id="KW-1185">Reference proteome</keyword>
<dbReference type="STRING" id="1295009.MMINT_05550"/>
<organism evidence="1 2">
    <name type="scientific">Methanomassiliicoccus intestinalis (strain Issoire-Mx1)</name>
    <dbReference type="NCBI Taxonomy" id="1295009"/>
    <lineage>
        <taxon>Archaea</taxon>
        <taxon>Methanobacteriati</taxon>
        <taxon>Thermoplasmatota</taxon>
        <taxon>Thermoplasmata</taxon>
        <taxon>Methanomassiliicoccales</taxon>
        <taxon>Methanomassiliicoccaceae</taxon>
        <taxon>Methanomassiliicoccus</taxon>
    </lineage>
</organism>
<name>U5Q2A0_METII</name>
<dbReference type="SUPFAM" id="SSF75712">
    <property type="entry name" value="Rad50 coiled-coil Zn hook"/>
    <property type="match status" value="1"/>
</dbReference>